<accession>A0A0F6CJY2</accession>
<dbReference type="HOGENOM" id="CLU_1487468_0_0_14"/>
<sequence>MINLLDINKVIDKYYWYAFKVASKVFYNYYSSLPFESADLHQISALAIMDGYNRFDSKKNDNFDGYIKKYVSLYIISTFKKETTNKRKLLNNSSEKDNTTPICHKTPEYYLKLDEFRTEIKKVLRKFRPNQRKIIMEFLQGSRICDIVKELKTNKHKVSYVITKFKNEIIKNDLIKNSLNY</sequence>
<dbReference type="RefSeq" id="WP_011883741.1">
    <property type="nucleotide sequence ID" value="NC_023030.2"/>
</dbReference>
<evidence type="ECO:0000313" key="2">
    <source>
        <dbReference type="Proteomes" id="UP000018735"/>
    </source>
</evidence>
<dbReference type="EMBL" id="CP006916">
    <property type="protein sequence ID" value="AHB99404.1"/>
    <property type="molecule type" value="Genomic_DNA"/>
</dbReference>
<dbReference type="KEGG" id="mgz:GCW_00440"/>
<proteinExistence type="predicted"/>
<dbReference type="NCBIfam" id="TIGR02937">
    <property type="entry name" value="sigma70-ECF"/>
    <property type="match status" value="1"/>
</dbReference>
<dbReference type="GO" id="GO:0003700">
    <property type="term" value="F:DNA-binding transcription factor activity"/>
    <property type="evidence" value="ECO:0007669"/>
    <property type="project" value="InterPro"/>
</dbReference>
<gene>
    <name evidence="1" type="ORF">GCW_00440</name>
</gene>
<dbReference type="SUPFAM" id="SSF88946">
    <property type="entry name" value="Sigma2 domain of RNA polymerase sigma factors"/>
    <property type="match status" value="1"/>
</dbReference>
<dbReference type="Proteomes" id="UP000018735">
    <property type="component" value="Chromosome"/>
</dbReference>
<dbReference type="InterPro" id="IPR013325">
    <property type="entry name" value="RNA_pol_sigma_r2"/>
</dbReference>
<name>A0A0F6CJY2_MYCGL</name>
<protein>
    <submittedName>
        <fullName evidence="1">Sigma factor (R2,-10 box binding), transcription regulator</fullName>
    </submittedName>
</protein>
<evidence type="ECO:0000313" key="1">
    <source>
        <dbReference type="EMBL" id="AHB99404.1"/>
    </source>
</evidence>
<organism evidence="1 2">
    <name type="scientific">Mycoplasmoides gallisepticum S6</name>
    <dbReference type="NCBI Taxonomy" id="1006581"/>
    <lineage>
        <taxon>Bacteria</taxon>
        <taxon>Bacillati</taxon>
        <taxon>Mycoplasmatota</taxon>
        <taxon>Mycoplasmoidales</taxon>
        <taxon>Mycoplasmoidaceae</taxon>
        <taxon>Mycoplasmoides</taxon>
    </lineage>
</organism>
<dbReference type="InterPro" id="IPR014284">
    <property type="entry name" value="RNA_pol_sigma-70_dom"/>
</dbReference>
<dbReference type="AlphaFoldDB" id="A0A0F6CJY2"/>
<reference evidence="1 2" key="1">
    <citation type="journal article" date="2011" name="PLoS ONE">
        <title>Core proteome of the minimal cell: comparative proteomics of three mollicute species.</title>
        <authorList>
            <person name="Fisunov G.Y."/>
            <person name="Alexeev D.G."/>
            <person name="Bazaleev N.A."/>
            <person name="Ladygina V.G."/>
            <person name="Galyamina M.A."/>
            <person name="Kondratov I.G."/>
            <person name="Zhukova N.A."/>
            <person name="Serebryakova M.V."/>
            <person name="Demina I.A."/>
            <person name="Govorun V.M."/>
        </authorList>
    </citation>
    <scope>NUCLEOTIDE SEQUENCE [LARGE SCALE GENOMIC DNA]</scope>
    <source>
        <strain evidence="1 2">S6</strain>
    </source>
</reference>
<dbReference type="Gene3D" id="1.10.1740.10">
    <property type="match status" value="1"/>
</dbReference>
<dbReference type="GO" id="GO:0006352">
    <property type="term" value="P:DNA-templated transcription initiation"/>
    <property type="evidence" value="ECO:0007669"/>
    <property type="project" value="InterPro"/>
</dbReference>